<gene>
    <name evidence="2" type="ORF">Slin15195_G074390</name>
</gene>
<proteinExistence type="predicted"/>
<sequence length="165" mass="17336">MSDAMSPSGFYAVYVLGSAQASGTLGGVCAVLRSSYHILRRSPVRPSFLRTTGIIGSIPFGLSMGVFAVGRLQLGSNFAQEVEEEISFRPGGVTPELLRQYHVVQISTIAAGASLTAFATRGAGGGKLLKVVGAGYLGAVASSPLGSAYFAYRRIDRRMDEVKRA</sequence>
<evidence type="ECO:0000313" key="3">
    <source>
        <dbReference type="Proteomes" id="UP001056384"/>
    </source>
</evidence>
<reference evidence="2" key="1">
    <citation type="submission" date="2022-06" db="EMBL/GenBank/DDBJ databases">
        <title>Complete genome sequences of two strains of the flax pathogen Septoria linicola.</title>
        <authorList>
            <person name="Lapalu N."/>
            <person name="Simon A."/>
            <person name="Demenou B."/>
            <person name="Paumier D."/>
            <person name="Guillot M.-P."/>
            <person name="Gout L."/>
            <person name="Valade R."/>
        </authorList>
    </citation>
    <scope>NUCLEOTIDE SEQUENCE</scope>
    <source>
        <strain evidence="2">SE15195</strain>
    </source>
</reference>
<name>A0A9Q9EKJ5_9PEZI</name>
<dbReference type="AlphaFoldDB" id="A0A9Q9EKJ5"/>
<feature type="transmembrane region" description="Helical" evidence="1">
    <location>
        <begin position="134"/>
        <end position="152"/>
    </location>
</feature>
<dbReference type="Proteomes" id="UP001056384">
    <property type="component" value="Chromosome 6"/>
</dbReference>
<protein>
    <submittedName>
        <fullName evidence="2">Uncharacterized protein</fullName>
    </submittedName>
</protein>
<keyword evidence="1" id="KW-1133">Transmembrane helix</keyword>
<keyword evidence="1" id="KW-0472">Membrane</keyword>
<dbReference type="EMBL" id="CP099423">
    <property type="protein sequence ID" value="USW54120.1"/>
    <property type="molecule type" value="Genomic_DNA"/>
</dbReference>
<feature type="transmembrane region" description="Helical" evidence="1">
    <location>
        <begin position="48"/>
        <end position="69"/>
    </location>
</feature>
<keyword evidence="3" id="KW-1185">Reference proteome</keyword>
<evidence type="ECO:0000313" key="2">
    <source>
        <dbReference type="EMBL" id="USW54120.1"/>
    </source>
</evidence>
<accession>A0A9Q9EKJ5</accession>
<keyword evidence="1" id="KW-0812">Transmembrane</keyword>
<organism evidence="2 3">
    <name type="scientific">Septoria linicola</name>
    <dbReference type="NCBI Taxonomy" id="215465"/>
    <lineage>
        <taxon>Eukaryota</taxon>
        <taxon>Fungi</taxon>
        <taxon>Dikarya</taxon>
        <taxon>Ascomycota</taxon>
        <taxon>Pezizomycotina</taxon>
        <taxon>Dothideomycetes</taxon>
        <taxon>Dothideomycetidae</taxon>
        <taxon>Mycosphaerellales</taxon>
        <taxon>Mycosphaerellaceae</taxon>
        <taxon>Septoria</taxon>
    </lineage>
</organism>
<feature type="transmembrane region" description="Helical" evidence="1">
    <location>
        <begin position="12"/>
        <end position="36"/>
    </location>
</feature>
<evidence type="ECO:0000256" key="1">
    <source>
        <dbReference type="SAM" id="Phobius"/>
    </source>
</evidence>